<keyword evidence="3" id="KW-1185">Reference proteome</keyword>
<dbReference type="EMBL" id="CP110431">
    <property type="protein sequence ID" value="WAQ89521.1"/>
    <property type="molecule type" value="Genomic_DNA"/>
</dbReference>
<feature type="compositionally biased region" description="Polar residues" evidence="1">
    <location>
        <begin position="190"/>
        <end position="205"/>
    </location>
</feature>
<gene>
    <name evidence="2" type="ORF">PtA15_11A210</name>
</gene>
<sequence length="347" mass="38096">MLDAGNVMKKTYKRRKNLQLVSRTRNPFDILAQPNASDTLSGKRKQPEVEVSLAAPNVRNLRSSKHKEKLNVKNQSASNTEKSSSRAPQSPEETTSQLQNLKSLSQFSPLWRDHPKQLTMPEITGQNSGEIHRTLTNEVPETSPQHKKQKKSTPKKSTPSSHSYELRERGALSSKSQGKKRLLDEPDVDTSCSSDTRPSKISKNQKSMGEKKSSMGKAAKISRNSQEILQSPSTSTTPQPGRITRSNNVLSKSKSPTSSISSTNYSSTTHTSKNSEKSKQSSNSKSTEDGTIGSTETVKAVTSKKLENAELKAELKALSAADPKLLPEELEAVHKCISAARVPSWMT</sequence>
<reference evidence="2" key="1">
    <citation type="submission" date="2022-10" db="EMBL/GenBank/DDBJ databases">
        <title>Puccinia triticina Genome sequencing and assembly.</title>
        <authorList>
            <person name="Li C."/>
        </authorList>
    </citation>
    <scope>NUCLEOTIDE SEQUENCE</scope>
    <source>
        <strain evidence="2">Pt15</strain>
    </source>
</reference>
<accession>A0ABY7CWA4</accession>
<proteinExistence type="predicted"/>
<feature type="compositionally biased region" description="Basic residues" evidence="1">
    <location>
        <begin position="145"/>
        <end position="154"/>
    </location>
</feature>
<name>A0ABY7CWA4_9BASI</name>
<protein>
    <recommendedName>
        <fullName evidence="4">Ribosome biogenesis protein SLX9</fullName>
    </recommendedName>
</protein>
<feature type="region of interest" description="Disordered" evidence="1">
    <location>
        <begin position="32"/>
        <end position="98"/>
    </location>
</feature>
<feature type="compositionally biased region" description="Polar residues" evidence="1">
    <location>
        <begin position="222"/>
        <end position="250"/>
    </location>
</feature>
<feature type="compositionally biased region" description="Low complexity" evidence="1">
    <location>
        <begin position="251"/>
        <end position="272"/>
    </location>
</feature>
<organism evidence="2 3">
    <name type="scientific">Puccinia triticina</name>
    <dbReference type="NCBI Taxonomy" id="208348"/>
    <lineage>
        <taxon>Eukaryota</taxon>
        <taxon>Fungi</taxon>
        <taxon>Dikarya</taxon>
        <taxon>Basidiomycota</taxon>
        <taxon>Pucciniomycotina</taxon>
        <taxon>Pucciniomycetes</taxon>
        <taxon>Pucciniales</taxon>
        <taxon>Pucciniaceae</taxon>
        <taxon>Puccinia</taxon>
    </lineage>
</organism>
<dbReference type="Proteomes" id="UP001164743">
    <property type="component" value="Chromosome 11A"/>
</dbReference>
<feature type="compositionally biased region" description="Polar residues" evidence="1">
    <location>
        <begin position="72"/>
        <end position="98"/>
    </location>
</feature>
<feature type="region of interest" description="Disordered" evidence="1">
    <location>
        <begin position="136"/>
        <end position="298"/>
    </location>
</feature>
<dbReference type="RefSeq" id="XP_053025076.1">
    <property type="nucleotide sequence ID" value="XM_053161096.1"/>
</dbReference>
<dbReference type="GeneID" id="77801991"/>
<evidence type="ECO:0000313" key="3">
    <source>
        <dbReference type="Proteomes" id="UP001164743"/>
    </source>
</evidence>
<evidence type="ECO:0000313" key="2">
    <source>
        <dbReference type="EMBL" id="WAQ89521.1"/>
    </source>
</evidence>
<evidence type="ECO:0000256" key="1">
    <source>
        <dbReference type="SAM" id="MobiDB-lite"/>
    </source>
</evidence>
<evidence type="ECO:0008006" key="4">
    <source>
        <dbReference type="Google" id="ProtNLM"/>
    </source>
</evidence>